<protein>
    <submittedName>
        <fullName evidence="2">Uncharacterized protein</fullName>
    </submittedName>
</protein>
<accession>D7TC61</accession>
<feature type="compositionally biased region" description="Basic and acidic residues" evidence="1">
    <location>
        <begin position="266"/>
        <end position="282"/>
    </location>
</feature>
<gene>
    <name evidence="2" type="ordered locus">VIT_11s0016g05800</name>
</gene>
<feature type="compositionally biased region" description="Basic and acidic residues" evidence="1">
    <location>
        <begin position="220"/>
        <end position="241"/>
    </location>
</feature>
<sequence length="282" mass="32523">MFHVPFYRFMRMPCTIMGTDAPICLAMTSRVFNALVRFVGHLHLKQNILSYIEIMSSSLLQWLSHVEKWDESTIHKLGLLWTETLNCLRRSQPPIIFDSSFLELQAPLLEKTLDHPNPSISDSTIAFWNSTYSEQIQLDYPQSLCHVLDKLSRSGRINLCKRTPSFLQKCNSRVEVATPQRYKVTATKNRSSKRVELVEATVNDSGDKDKPSPSLKRKRLELTEHQKEVRRAQQGRERDTNGHGPGIRTYTSVDFSQGNEESQESQEIRNPESIFEKLRRAS</sequence>
<dbReference type="AlphaFoldDB" id="D7TC61"/>
<feature type="compositionally biased region" description="Polar residues" evidence="1">
    <location>
        <begin position="249"/>
        <end position="259"/>
    </location>
</feature>
<dbReference type="InParanoid" id="D7TC61"/>
<keyword evidence="3" id="KW-1185">Reference proteome</keyword>
<dbReference type="eggNOG" id="ENOG502QV6C">
    <property type="taxonomic scope" value="Eukaryota"/>
</dbReference>
<dbReference type="PANTHER" id="PTHR22928:SF3">
    <property type="entry name" value="TELOMERE-ASSOCIATED PROTEIN RIF1"/>
    <property type="match status" value="1"/>
</dbReference>
<evidence type="ECO:0000313" key="2">
    <source>
        <dbReference type="EMBL" id="CBI28246.3"/>
    </source>
</evidence>
<dbReference type="OrthoDB" id="5399929at2759"/>
<dbReference type="Proteomes" id="UP000009183">
    <property type="component" value="Chromosome 11"/>
</dbReference>
<dbReference type="HOGENOM" id="CLU_988388_0_0_1"/>
<proteinExistence type="predicted"/>
<reference evidence="3" key="1">
    <citation type="journal article" date="2007" name="Nature">
        <title>The grapevine genome sequence suggests ancestral hexaploidization in major angiosperm phyla.</title>
        <authorList>
            <consortium name="The French-Italian Public Consortium for Grapevine Genome Characterization."/>
            <person name="Jaillon O."/>
            <person name="Aury J.-M."/>
            <person name="Noel B."/>
            <person name="Policriti A."/>
            <person name="Clepet C."/>
            <person name="Casagrande A."/>
            <person name="Choisne N."/>
            <person name="Aubourg S."/>
            <person name="Vitulo N."/>
            <person name="Jubin C."/>
            <person name="Vezzi A."/>
            <person name="Legeai F."/>
            <person name="Hugueney P."/>
            <person name="Dasilva C."/>
            <person name="Horner D."/>
            <person name="Mica E."/>
            <person name="Jublot D."/>
            <person name="Poulain J."/>
            <person name="Bruyere C."/>
            <person name="Billault A."/>
            <person name="Segurens B."/>
            <person name="Gouyvenoux M."/>
            <person name="Ugarte E."/>
            <person name="Cattonaro F."/>
            <person name="Anthouard V."/>
            <person name="Vico V."/>
            <person name="Del Fabbro C."/>
            <person name="Alaux M."/>
            <person name="Di Gaspero G."/>
            <person name="Dumas V."/>
            <person name="Felice N."/>
            <person name="Paillard S."/>
            <person name="Juman I."/>
            <person name="Moroldo M."/>
            <person name="Scalabrin S."/>
            <person name="Canaguier A."/>
            <person name="Le Clainche I."/>
            <person name="Malacrida G."/>
            <person name="Durand E."/>
            <person name="Pesole G."/>
            <person name="Laucou V."/>
            <person name="Chatelet P."/>
            <person name="Merdinoglu D."/>
            <person name="Delledonne M."/>
            <person name="Pezzotti M."/>
            <person name="Lecharny A."/>
            <person name="Scarpelli C."/>
            <person name="Artiguenave F."/>
            <person name="Pe M.E."/>
            <person name="Valle G."/>
            <person name="Morgante M."/>
            <person name="Caboche M."/>
            <person name="Adam-Blondon A.-F."/>
            <person name="Weissenbach J."/>
            <person name="Quetier F."/>
            <person name="Wincker P."/>
        </authorList>
    </citation>
    <scope>NUCLEOTIDE SEQUENCE [LARGE SCALE GENOMIC DNA]</scope>
    <source>
        <strain evidence="3">cv. Pinot noir / PN40024</strain>
    </source>
</reference>
<evidence type="ECO:0000256" key="1">
    <source>
        <dbReference type="SAM" id="MobiDB-lite"/>
    </source>
</evidence>
<dbReference type="ExpressionAtlas" id="D7TC61">
    <property type="expression patterns" value="baseline and differential"/>
</dbReference>
<feature type="region of interest" description="Disordered" evidence="1">
    <location>
        <begin position="199"/>
        <end position="282"/>
    </location>
</feature>
<dbReference type="OMA" id="WDESTIH"/>
<organism evidence="2 3">
    <name type="scientific">Vitis vinifera</name>
    <name type="common">Grape</name>
    <dbReference type="NCBI Taxonomy" id="29760"/>
    <lineage>
        <taxon>Eukaryota</taxon>
        <taxon>Viridiplantae</taxon>
        <taxon>Streptophyta</taxon>
        <taxon>Embryophyta</taxon>
        <taxon>Tracheophyta</taxon>
        <taxon>Spermatophyta</taxon>
        <taxon>Magnoliopsida</taxon>
        <taxon>eudicotyledons</taxon>
        <taxon>Gunneridae</taxon>
        <taxon>Pentapetalae</taxon>
        <taxon>rosids</taxon>
        <taxon>Vitales</taxon>
        <taxon>Vitaceae</taxon>
        <taxon>Viteae</taxon>
        <taxon>Vitis</taxon>
    </lineage>
</organism>
<evidence type="ECO:0000313" key="3">
    <source>
        <dbReference type="Proteomes" id="UP000009183"/>
    </source>
</evidence>
<dbReference type="EMBL" id="FN595756">
    <property type="protein sequence ID" value="CBI28246.3"/>
    <property type="molecule type" value="Genomic_DNA"/>
</dbReference>
<name>D7TC61_VITVI</name>
<dbReference type="PaxDb" id="29760-VIT_11s0016g05800.t01"/>
<dbReference type="PANTHER" id="PTHR22928">
    <property type="entry name" value="TELOMERE-ASSOCIATED PROTEIN RIF1"/>
    <property type="match status" value="1"/>
</dbReference>